<dbReference type="Proteomes" id="UP000053317">
    <property type="component" value="Unassembled WGS sequence"/>
</dbReference>
<dbReference type="AlphaFoldDB" id="A0A0G2ELN8"/>
<organism evidence="1 2">
    <name type="scientific">Phaeomoniella chlamydospora</name>
    <name type="common">Phaeoacremonium chlamydosporum</name>
    <dbReference type="NCBI Taxonomy" id="158046"/>
    <lineage>
        <taxon>Eukaryota</taxon>
        <taxon>Fungi</taxon>
        <taxon>Dikarya</taxon>
        <taxon>Ascomycota</taxon>
        <taxon>Pezizomycotina</taxon>
        <taxon>Eurotiomycetes</taxon>
        <taxon>Chaetothyriomycetidae</taxon>
        <taxon>Phaeomoniellales</taxon>
        <taxon>Phaeomoniellaceae</taxon>
        <taxon>Phaeomoniella</taxon>
    </lineage>
</organism>
<comment type="caution">
    <text evidence="1">The sequence shown here is derived from an EMBL/GenBank/DDBJ whole genome shotgun (WGS) entry which is preliminary data.</text>
</comment>
<accession>A0A0G2ELN8</accession>
<name>A0A0G2ELN8_PHACM</name>
<reference evidence="1 2" key="1">
    <citation type="submission" date="2015-05" db="EMBL/GenBank/DDBJ databases">
        <title>Distinctive expansion of gene families associated with plant cell wall degradation and secondary metabolism in the genomes of grapevine trunk pathogens.</title>
        <authorList>
            <person name="Lawrence D.P."/>
            <person name="Travadon R."/>
            <person name="Rolshausen P.E."/>
            <person name="Baumgartner K."/>
        </authorList>
    </citation>
    <scope>NUCLEOTIDE SEQUENCE [LARGE SCALE GENOMIC DNA]</scope>
    <source>
        <strain evidence="1">UCRPC4</strain>
    </source>
</reference>
<reference evidence="1 2" key="2">
    <citation type="submission" date="2015-05" db="EMBL/GenBank/DDBJ databases">
        <authorList>
            <person name="Morales-Cruz A."/>
            <person name="Amrine K.C."/>
            <person name="Cantu D."/>
        </authorList>
    </citation>
    <scope>NUCLEOTIDE SEQUENCE [LARGE SCALE GENOMIC DNA]</scope>
    <source>
        <strain evidence="1">UCRPC4</strain>
    </source>
</reference>
<dbReference type="OrthoDB" id="4454541at2759"/>
<evidence type="ECO:0000313" key="2">
    <source>
        <dbReference type="Proteomes" id="UP000053317"/>
    </source>
</evidence>
<gene>
    <name evidence="1" type="ORF">UCRPC4_g02789</name>
</gene>
<dbReference type="EMBL" id="LCWF01000065">
    <property type="protein sequence ID" value="KKY23692.1"/>
    <property type="molecule type" value="Genomic_DNA"/>
</dbReference>
<sequence length="362" mass="39766">MAPVLSEGLRGKAVELRKSSPTLFLAICYIGARFWNESGLESDSVLGLHPRFFDLAALLDLAVSHLLLRPIPSDVTLDSIRVLLLYAQWMPCSQSGEENNEDSELTESARLPTNRYNDISAWAMLGLAARHWTPRLPLNSAAFGPFLSPTNKHNAQPLKVWALEALETSLTAAAGTIFCVSTSAIDLIWSLDSQNVSTFPDGPFVVDHATLKRLSYTVDSTWVSHTFAVTFLVFCYIKGVIDDDLQICSLIQTDSLQHRAPLLPRSASVVSRLLRLALDLFDEVCQIATFRLARDFQAIVNNAASLLLIEDQGNAIYGHEVDSTAMQSLLDQMIDSGLDWPGSALDPWTGEADWSMDGTLGI</sequence>
<protein>
    <submittedName>
        <fullName evidence="1">Putative c6 finger domain</fullName>
    </submittedName>
</protein>
<evidence type="ECO:0000313" key="1">
    <source>
        <dbReference type="EMBL" id="KKY23692.1"/>
    </source>
</evidence>
<keyword evidence="2" id="KW-1185">Reference proteome</keyword>
<proteinExistence type="predicted"/>